<evidence type="ECO:0000313" key="2">
    <source>
        <dbReference type="EMBL" id="EDK89026.1"/>
    </source>
</evidence>
<sequence length="90" mass="9844">MCFVLDLLYLLHLLSVNNGTVASAPPVVNGCVTKVPLVATGTGKNFDLSYNTNEGFPVLYETLGIELILLPFTVQTYITFKIILLVNLIK</sequence>
<organism evidence="2">
    <name type="scientific">Fusobacterium polymorphum ATCC 10953</name>
    <dbReference type="NCBI Taxonomy" id="393480"/>
    <lineage>
        <taxon>Bacteria</taxon>
        <taxon>Fusobacteriati</taxon>
        <taxon>Fusobacteriota</taxon>
        <taxon>Fusobacteriia</taxon>
        <taxon>Fusobacteriales</taxon>
        <taxon>Fusobacteriaceae</taxon>
        <taxon>Fusobacterium</taxon>
    </lineage>
</organism>
<reference evidence="2" key="1">
    <citation type="submission" date="2006-07" db="EMBL/GenBank/DDBJ databases">
        <authorList>
            <person name="Qin X."/>
            <person name="Weinstock G.M."/>
        </authorList>
    </citation>
    <scope>NUCLEOTIDE SEQUENCE [LARGE SCALE GENOMIC DNA]</scope>
    <source>
        <strain evidence="2">ATCC 10953</strain>
    </source>
</reference>
<proteinExistence type="predicted"/>
<dbReference type="RefSeq" id="WP_005897655.1">
    <property type="nucleotide sequence ID" value="NZ_CM000440.1"/>
</dbReference>
<name>A5TVV1_FUSNP</name>
<feature type="transmembrane region" description="Helical" evidence="1">
    <location>
        <begin position="67"/>
        <end position="89"/>
    </location>
</feature>
<keyword evidence="1" id="KW-0472">Membrane</keyword>
<reference evidence="2" key="2">
    <citation type="submission" date="2007-05" db="EMBL/GenBank/DDBJ databases">
        <title>Genome sequence of Fusobacterium nucleatum subspecies polymorphum - a genetically tractable Fusobacterium.</title>
        <authorList>
            <person name="Karpathy S.E."/>
            <person name="Xiang Q."/>
            <person name="Gioia J."/>
            <person name="Jiang H."/>
            <person name="Liu Y."/>
            <person name="Petrosino J.F."/>
            <person name="Yerrapragada S."/>
            <person name="Fox G.E."/>
            <person name="Kinder Haake S."/>
            <person name="Weinstock G.M."/>
            <person name="Highlander S.K."/>
        </authorList>
    </citation>
    <scope>NUCLEOTIDE SEQUENCE [LARGE SCALE GENOMIC DNA]</scope>
    <source>
        <strain evidence="2">ATCC 10953</strain>
    </source>
</reference>
<dbReference type="HOGENOM" id="CLU_2436548_0_0_0"/>
<protein>
    <submittedName>
        <fullName evidence="2">Uncharacterized protein</fullName>
    </submittedName>
</protein>
<accession>A5TVV1</accession>
<evidence type="ECO:0000256" key="1">
    <source>
        <dbReference type="SAM" id="Phobius"/>
    </source>
</evidence>
<dbReference type="Proteomes" id="UP000001921">
    <property type="component" value="Chromosome"/>
</dbReference>
<gene>
    <name evidence="2" type="ORF">FNP_1240</name>
</gene>
<dbReference type="EMBL" id="CM000440">
    <property type="protein sequence ID" value="EDK89026.1"/>
    <property type="molecule type" value="Genomic_DNA"/>
</dbReference>
<dbReference type="GeneID" id="45634045"/>
<dbReference type="AlphaFoldDB" id="A5TVV1"/>
<keyword evidence="1" id="KW-0812">Transmembrane</keyword>
<keyword evidence="1" id="KW-1133">Transmembrane helix</keyword>